<feature type="domain" description="Rhodanese" evidence="1">
    <location>
        <begin position="21"/>
        <end position="105"/>
    </location>
</feature>
<evidence type="ECO:0000259" key="1">
    <source>
        <dbReference type="PROSITE" id="PS50206"/>
    </source>
</evidence>
<comment type="caution">
    <text evidence="2">The sequence shown here is derived from an EMBL/GenBank/DDBJ whole genome shotgun (WGS) entry which is preliminary data.</text>
</comment>
<gene>
    <name evidence="2" type="ORF">ACFSQW_04310</name>
</gene>
<dbReference type="Proteomes" id="UP001597440">
    <property type="component" value="Unassembled WGS sequence"/>
</dbReference>
<evidence type="ECO:0000313" key="3">
    <source>
        <dbReference type="Proteomes" id="UP001597440"/>
    </source>
</evidence>
<dbReference type="SUPFAM" id="SSF52821">
    <property type="entry name" value="Rhodanese/Cell cycle control phosphatase"/>
    <property type="match status" value="1"/>
</dbReference>
<name>A0ABW5KXM0_9SPHI</name>
<dbReference type="RefSeq" id="WP_210355051.1">
    <property type="nucleotide sequence ID" value="NZ_JAEQMU010000004.1"/>
</dbReference>
<dbReference type="PANTHER" id="PTHR43031:SF17">
    <property type="entry name" value="SULFURTRANSFERASE YTWF-RELATED"/>
    <property type="match status" value="1"/>
</dbReference>
<evidence type="ECO:0000313" key="2">
    <source>
        <dbReference type="EMBL" id="MFD2553601.1"/>
    </source>
</evidence>
<dbReference type="PANTHER" id="PTHR43031">
    <property type="entry name" value="FAD-DEPENDENT OXIDOREDUCTASE"/>
    <property type="match status" value="1"/>
</dbReference>
<accession>A0ABW5KXM0</accession>
<dbReference type="CDD" id="cd00158">
    <property type="entry name" value="RHOD"/>
    <property type="match status" value="1"/>
</dbReference>
<sequence length="109" mass="12009">MIGFIKKIFGNGGNEMLREALKGEVFLVDVRSPEEFASGSVSRAVNIPLGTLPAQLEKFEGKEVIVVFCRSGMRSRQAKGVLKKAGYHRVINGGAWQQVKDMVENRGQD</sequence>
<proteinExistence type="predicted"/>
<reference evidence="3" key="1">
    <citation type="journal article" date="2019" name="Int. J. Syst. Evol. Microbiol.">
        <title>The Global Catalogue of Microorganisms (GCM) 10K type strain sequencing project: providing services to taxonomists for standard genome sequencing and annotation.</title>
        <authorList>
            <consortium name="The Broad Institute Genomics Platform"/>
            <consortium name="The Broad Institute Genome Sequencing Center for Infectious Disease"/>
            <person name="Wu L."/>
            <person name="Ma J."/>
        </authorList>
    </citation>
    <scope>NUCLEOTIDE SEQUENCE [LARGE SCALE GENOMIC DNA]</scope>
    <source>
        <strain evidence="3">KCTC 52298</strain>
    </source>
</reference>
<protein>
    <submittedName>
        <fullName evidence="2">Rhodanese-like domain-containing protein</fullName>
    </submittedName>
</protein>
<dbReference type="Pfam" id="PF00581">
    <property type="entry name" value="Rhodanese"/>
    <property type="match status" value="1"/>
</dbReference>
<keyword evidence="3" id="KW-1185">Reference proteome</keyword>
<dbReference type="InterPro" id="IPR001763">
    <property type="entry name" value="Rhodanese-like_dom"/>
</dbReference>
<organism evidence="2 3">
    <name type="scientific">Sphingobacterium tabacisoli</name>
    <dbReference type="NCBI Taxonomy" id="2044855"/>
    <lineage>
        <taxon>Bacteria</taxon>
        <taxon>Pseudomonadati</taxon>
        <taxon>Bacteroidota</taxon>
        <taxon>Sphingobacteriia</taxon>
        <taxon>Sphingobacteriales</taxon>
        <taxon>Sphingobacteriaceae</taxon>
        <taxon>Sphingobacterium</taxon>
    </lineage>
</organism>
<dbReference type="EMBL" id="JBHULD010000004">
    <property type="protein sequence ID" value="MFD2553601.1"/>
    <property type="molecule type" value="Genomic_DNA"/>
</dbReference>
<dbReference type="SMART" id="SM00450">
    <property type="entry name" value="RHOD"/>
    <property type="match status" value="1"/>
</dbReference>
<dbReference type="InterPro" id="IPR036873">
    <property type="entry name" value="Rhodanese-like_dom_sf"/>
</dbReference>
<dbReference type="InterPro" id="IPR050229">
    <property type="entry name" value="GlpE_sulfurtransferase"/>
</dbReference>
<dbReference type="Gene3D" id="3.40.250.10">
    <property type="entry name" value="Rhodanese-like domain"/>
    <property type="match status" value="1"/>
</dbReference>
<dbReference type="PROSITE" id="PS50206">
    <property type="entry name" value="RHODANESE_3"/>
    <property type="match status" value="1"/>
</dbReference>